<dbReference type="PANTHER" id="PTHR11439">
    <property type="entry name" value="GAG-POL-RELATED RETROTRANSPOSON"/>
    <property type="match status" value="1"/>
</dbReference>
<keyword evidence="2" id="KW-1185">Reference proteome</keyword>
<dbReference type="PANTHER" id="PTHR11439:SF483">
    <property type="entry name" value="PEPTIDE SYNTHASE GLIP-LIKE, PUTATIVE (AFU_ORTHOLOGUE AFUA_3G12920)-RELATED"/>
    <property type="match status" value="1"/>
</dbReference>
<organism evidence="1 2">
    <name type="scientific">Tanacetum coccineum</name>
    <dbReference type="NCBI Taxonomy" id="301880"/>
    <lineage>
        <taxon>Eukaryota</taxon>
        <taxon>Viridiplantae</taxon>
        <taxon>Streptophyta</taxon>
        <taxon>Embryophyta</taxon>
        <taxon>Tracheophyta</taxon>
        <taxon>Spermatophyta</taxon>
        <taxon>Magnoliopsida</taxon>
        <taxon>eudicotyledons</taxon>
        <taxon>Gunneridae</taxon>
        <taxon>Pentapetalae</taxon>
        <taxon>asterids</taxon>
        <taxon>campanulids</taxon>
        <taxon>Asterales</taxon>
        <taxon>Asteraceae</taxon>
        <taxon>Asteroideae</taxon>
        <taxon>Anthemideae</taxon>
        <taxon>Anthemidinae</taxon>
        <taxon>Tanacetum</taxon>
    </lineage>
</organism>
<evidence type="ECO:0000313" key="2">
    <source>
        <dbReference type="Proteomes" id="UP001151760"/>
    </source>
</evidence>
<sequence length="312" mass="36072">MALAISTTKSEYVAAGRACQQALWMKQAIKDYDNHCEYILVLCDNKGAIDLSKNPVHHSRTKHIEIRYHSLRDNVQKGNILMEKIASKDNIADSLTKPLKRETFNYLRTKRPIRPYSLPLIRSQSSKQNLSSSPPRILCRVKMWELVLTSNVFVKIGSKGKIVGYMLHCIQSNTPFNFAYFMAKIMVGMRTNDRLIPYARLLTRLFEVAKEEHPHPDHFVTCKGVDPTFYTFNASTWNKLTVNKDTCIGAEEEISSDKVIENDVMDKLSFGDKMAYKSYLRSKRQHKESRTKMEIVKNFLKKWATTMSYKDI</sequence>
<protein>
    <recommendedName>
        <fullName evidence="3">Copia protein</fullName>
    </recommendedName>
</protein>
<dbReference type="CDD" id="cd09272">
    <property type="entry name" value="RNase_HI_RT_Ty1"/>
    <property type="match status" value="1"/>
</dbReference>
<reference evidence="1" key="1">
    <citation type="journal article" date="2022" name="Int. J. Mol. Sci.">
        <title>Draft Genome of Tanacetum Coccineum: Genomic Comparison of Closely Related Tanacetum-Family Plants.</title>
        <authorList>
            <person name="Yamashiro T."/>
            <person name="Shiraishi A."/>
            <person name="Nakayama K."/>
            <person name="Satake H."/>
        </authorList>
    </citation>
    <scope>NUCLEOTIDE SEQUENCE</scope>
</reference>
<dbReference type="Proteomes" id="UP001151760">
    <property type="component" value="Unassembled WGS sequence"/>
</dbReference>
<accession>A0ABQ4ZAV0</accession>
<dbReference type="EMBL" id="BQNB010011189">
    <property type="protein sequence ID" value="GJS87329.1"/>
    <property type="molecule type" value="Genomic_DNA"/>
</dbReference>
<evidence type="ECO:0008006" key="3">
    <source>
        <dbReference type="Google" id="ProtNLM"/>
    </source>
</evidence>
<proteinExistence type="predicted"/>
<gene>
    <name evidence="1" type="ORF">Tco_0769965</name>
</gene>
<comment type="caution">
    <text evidence="1">The sequence shown here is derived from an EMBL/GenBank/DDBJ whole genome shotgun (WGS) entry which is preliminary data.</text>
</comment>
<reference evidence="1" key="2">
    <citation type="submission" date="2022-01" db="EMBL/GenBank/DDBJ databases">
        <authorList>
            <person name="Yamashiro T."/>
            <person name="Shiraishi A."/>
            <person name="Satake H."/>
            <person name="Nakayama K."/>
        </authorList>
    </citation>
    <scope>NUCLEOTIDE SEQUENCE</scope>
</reference>
<name>A0ABQ4ZAV0_9ASTR</name>
<evidence type="ECO:0000313" key="1">
    <source>
        <dbReference type="EMBL" id="GJS87329.1"/>
    </source>
</evidence>